<dbReference type="Proteomes" id="UP000621307">
    <property type="component" value="Unassembled WGS sequence"/>
</dbReference>
<keyword evidence="3" id="KW-1185">Reference proteome</keyword>
<dbReference type="PROSITE" id="PS50943">
    <property type="entry name" value="HTH_CROC1"/>
    <property type="match status" value="1"/>
</dbReference>
<dbReference type="SMART" id="SM00530">
    <property type="entry name" value="HTH_XRE"/>
    <property type="match status" value="1"/>
</dbReference>
<reference evidence="2 3" key="1">
    <citation type="journal article" date="2020" name="ISME J.">
        <title>Comparative genomics reveals insights into cyanobacterial evolution and habitat adaptation.</title>
        <authorList>
            <person name="Chen M.Y."/>
            <person name="Teng W.K."/>
            <person name="Zhao L."/>
            <person name="Hu C.X."/>
            <person name="Zhou Y.K."/>
            <person name="Han B.P."/>
            <person name="Song L.R."/>
            <person name="Shu W.S."/>
        </authorList>
    </citation>
    <scope>NUCLEOTIDE SEQUENCE [LARGE SCALE GENOMIC DNA]</scope>
    <source>
        <strain evidence="2 3">FACHB-3921</strain>
    </source>
</reference>
<evidence type="ECO:0000259" key="1">
    <source>
        <dbReference type="PROSITE" id="PS50943"/>
    </source>
</evidence>
<dbReference type="Pfam" id="PF01381">
    <property type="entry name" value="HTH_3"/>
    <property type="match status" value="1"/>
</dbReference>
<comment type="caution">
    <text evidence="2">The sequence shown here is derived from an EMBL/GenBank/DDBJ whole genome shotgun (WGS) entry which is preliminary data.</text>
</comment>
<dbReference type="CDD" id="cd00093">
    <property type="entry name" value="HTH_XRE"/>
    <property type="match status" value="1"/>
</dbReference>
<dbReference type="Gene3D" id="1.10.260.40">
    <property type="entry name" value="lambda repressor-like DNA-binding domains"/>
    <property type="match status" value="1"/>
</dbReference>
<dbReference type="SUPFAM" id="SSF47413">
    <property type="entry name" value="lambda repressor-like DNA-binding domains"/>
    <property type="match status" value="1"/>
</dbReference>
<dbReference type="InterPro" id="IPR001387">
    <property type="entry name" value="Cro/C1-type_HTH"/>
</dbReference>
<gene>
    <name evidence="2" type="ORF">H6G14_29200</name>
</gene>
<organism evidence="2 3">
    <name type="scientific">Nostoc parmelioides FACHB-3921</name>
    <dbReference type="NCBI Taxonomy" id="2692909"/>
    <lineage>
        <taxon>Bacteria</taxon>
        <taxon>Bacillati</taxon>
        <taxon>Cyanobacteriota</taxon>
        <taxon>Cyanophyceae</taxon>
        <taxon>Nostocales</taxon>
        <taxon>Nostocaceae</taxon>
        <taxon>Nostoc</taxon>
    </lineage>
</organism>
<accession>A0ABR8BMF1</accession>
<proteinExistence type="predicted"/>
<evidence type="ECO:0000313" key="3">
    <source>
        <dbReference type="Proteomes" id="UP000621307"/>
    </source>
</evidence>
<dbReference type="EMBL" id="JACJQL010000087">
    <property type="protein sequence ID" value="MBD2255297.1"/>
    <property type="molecule type" value="Genomic_DNA"/>
</dbReference>
<dbReference type="InterPro" id="IPR010982">
    <property type="entry name" value="Lambda_DNA-bd_dom_sf"/>
</dbReference>
<sequence>MANTNDAIKIIDNLTSSDPELEAMVAEASINAEVAQLIYEARTSSGLTQKQLAELVGTKQPVIARLEDGDYEGHSLSMLQKIAHALNQRVVIHLTPLDHEQSA</sequence>
<dbReference type="RefSeq" id="WP_190572077.1">
    <property type="nucleotide sequence ID" value="NZ_JACJQL010000087.1"/>
</dbReference>
<protein>
    <submittedName>
        <fullName evidence="2">Helix-turn-helix transcriptional regulator</fullName>
    </submittedName>
</protein>
<feature type="domain" description="HTH cro/C1-type" evidence="1">
    <location>
        <begin position="38"/>
        <end position="93"/>
    </location>
</feature>
<evidence type="ECO:0000313" key="2">
    <source>
        <dbReference type="EMBL" id="MBD2255297.1"/>
    </source>
</evidence>
<name>A0ABR8BMF1_9NOSO</name>